<evidence type="ECO:0000313" key="2">
    <source>
        <dbReference type="EMBL" id="KAJ7703641.1"/>
    </source>
</evidence>
<feature type="compositionally biased region" description="Basic residues" evidence="1">
    <location>
        <begin position="175"/>
        <end position="185"/>
    </location>
</feature>
<dbReference type="AlphaFoldDB" id="A0AAD7E1B3"/>
<dbReference type="EMBL" id="JARKIE010000012">
    <property type="protein sequence ID" value="KAJ7703641.1"/>
    <property type="molecule type" value="Genomic_DNA"/>
</dbReference>
<comment type="caution">
    <text evidence="2">The sequence shown here is derived from an EMBL/GenBank/DDBJ whole genome shotgun (WGS) entry which is preliminary data.</text>
</comment>
<proteinExistence type="predicted"/>
<feature type="region of interest" description="Disordered" evidence="1">
    <location>
        <begin position="145"/>
        <end position="203"/>
    </location>
</feature>
<keyword evidence="3" id="KW-1185">Reference proteome</keyword>
<reference evidence="2" key="1">
    <citation type="submission" date="2023-03" db="EMBL/GenBank/DDBJ databases">
        <title>Massive genome expansion in bonnet fungi (Mycena s.s.) driven by repeated elements and novel gene families across ecological guilds.</title>
        <authorList>
            <consortium name="Lawrence Berkeley National Laboratory"/>
            <person name="Harder C.B."/>
            <person name="Miyauchi S."/>
            <person name="Viragh M."/>
            <person name="Kuo A."/>
            <person name="Thoen E."/>
            <person name="Andreopoulos B."/>
            <person name="Lu D."/>
            <person name="Skrede I."/>
            <person name="Drula E."/>
            <person name="Henrissat B."/>
            <person name="Morin E."/>
            <person name="Kohler A."/>
            <person name="Barry K."/>
            <person name="LaButti K."/>
            <person name="Morin E."/>
            <person name="Salamov A."/>
            <person name="Lipzen A."/>
            <person name="Mereny Z."/>
            <person name="Hegedus B."/>
            <person name="Baldrian P."/>
            <person name="Stursova M."/>
            <person name="Weitz H."/>
            <person name="Taylor A."/>
            <person name="Grigoriev I.V."/>
            <person name="Nagy L.G."/>
            <person name="Martin F."/>
            <person name="Kauserud H."/>
        </authorList>
    </citation>
    <scope>NUCLEOTIDE SEQUENCE</scope>
    <source>
        <strain evidence="2">CBHHK067</strain>
    </source>
</reference>
<evidence type="ECO:0000313" key="3">
    <source>
        <dbReference type="Proteomes" id="UP001221757"/>
    </source>
</evidence>
<feature type="compositionally biased region" description="Basic and acidic residues" evidence="1">
    <location>
        <begin position="155"/>
        <end position="167"/>
    </location>
</feature>
<organism evidence="2 3">
    <name type="scientific">Mycena rosella</name>
    <name type="common">Pink bonnet</name>
    <name type="synonym">Agaricus rosellus</name>
    <dbReference type="NCBI Taxonomy" id="1033263"/>
    <lineage>
        <taxon>Eukaryota</taxon>
        <taxon>Fungi</taxon>
        <taxon>Dikarya</taxon>
        <taxon>Basidiomycota</taxon>
        <taxon>Agaricomycotina</taxon>
        <taxon>Agaricomycetes</taxon>
        <taxon>Agaricomycetidae</taxon>
        <taxon>Agaricales</taxon>
        <taxon>Marasmiineae</taxon>
        <taxon>Mycenaceae</taxon>
        <taxon>Mycena</taxon>
    </lineage>
</organism>
<sequence>MYEDDYGGNQQLYNFKDYVRTAQTRLEPELDPSLLATLHETPSQSPGRVQHMNSALHEPLGLGHPPKTRPGRSVLLNPSMPAAGHGFSSRVPSLQFPRGPAPELARAPAPDIGSLFAAMSLQQSKILNQNQKFLEANAALQARVASVESRQSSHPTHDPSLSDHSDPRLAAVVQKKAKAKQARKERHQDALQGQAPLSVDSGLLRPSLGDKDISPEVAEAKTATQLFRDVCGVRAKDAWPNPDVIRSNEITGERYLTPRFDHPITDPVNQHSVSTVAQQAYDDLQKVDQKNSVVKAFAAEHGLDPKVLSALLNESHESDEASGPEDNSGESREVWKARMATVAEIPVTSHAMFEKLEFLEVLEPDCARTSCHESLQIHPCGGTGRSLQRIPDVSPWDFGIAMPWLQIHRLLPENSVLLAGWATYGNPPGFDAFDRSFFGTFHTNDTGIETSNIDEMHIRKARYHRMVIRKRVRIRVELPGFDTELGAGKA</sequence>
<dbReference type="Proteomes" id="UP001221757">
    <property type="component" value="Unassembled WGS sequence"/>
</dbReference>
<gene>
    <name evidence="2" type="ORF">B0H17DRAFT_1194141</name>
</gene>
<protein>
    <submittedName>
        <fullName evidence="2">Uncharacterized protein</fullName>
    </submittedName>
</protein>
<accession>A0AAD7E1B3</accession>
<evidence type="ECO:0000256" key="1">
    <source>
        <dbReference type="SAM" id="MobiDB-lite"/>
    </source>
</evidence>
<name>A0AAD7E1B3_MYCRO</name>